<feature type="region of interest" description="Disordered" evidence="3">
    <location>
        <begin position="53"/>
        <end position="77"/>
    </location>
</feature>
<keyword evidence="1" id="KW-0677">Repeat</keyword>
<name>A0A8J5GB27_ZINOF</name>
<feature type="repeat" description="PPR" evidence="2">
    <location>
        <begin position="153"/>
        <end position="187"/>
    </location>
</feature>
<gene>
    <name evidence="4" type="ORF">ZIOFF_035028</name>
</gene>
<dbReference type="NCBIfam" id="TIGR00756">
    <property type="entry name" value="PPR"/>
    <property type="match status" value="2"/>
</dbReference>
<evidence type="ECO:0000256" key="3">
    <source>
        <dbReference type="SAM" id="MobiDB-lite"/>
    </source>
</evidence>
<dbReference type="Proteomes" id="UP000734854">
    <property type="component" value="Unassembled WGS sequence"/>
</dbReference>
<evidence type="ECO:0000256" key="1">
    <source>
        <dbReference type="ARBA" id="ARBA00022737"/>
    </source>
</evidence>
<organism evidence="4 5">
    <name type="scientific">Zingiber officinale</name>
    <name type="common">Ginger</name>
    <name type="synonym">Amomum zingiber</name>
    <dbReference type="NCBI Taxonomy" id="94328"/>
    <lineage>
        <taxon>Eukaryota</taxon>
        <taxon>Viridiplantae</taxon>
        <taxon>Streptophyta</taxon>
        <taxon>Embryophyta</taxon>
        <taxon>Tracheophyta</taxon>
        <taxon>Spermatophyta</taxon>
        <taxon>Magnoliopsida</taxon>
        <taxon>Liliopsida</taxon>
        <taxon>Zingiberales</taxon>
        <taxon>Zingiberaceae</taxon>
        <taxon>Zingiber</taxon>
    </lineage>
</organism>
<sequence>MDDATPASGEMVDFRGHLVSCATLRLARPLQSPRPPPRLWMCPRCLPHHQASQPLLPSPASATSPPSSSPSATAPRPRQDLHHLELHDHVLRPPQLPQRCPRVIPLSHPLSFPFRPPRFGDSFTCPVTIKACWDLEWGKQIHSLACKLGFVCNVFVSASFVHMYSRLGFTDDARKVFDEMKIKDLVCTPLQNPLLGLCIHVYCIKHGMDSDLFVSNALIGMYAKLGHLEEAQKVFKGMVDRDLVTWNSIISGYEQTGDANSALNVLIYSMRCSRVAFNLID</sequence>
<dbReference type="InterPro" id="IPR046960">
    <property type="entry name" value="PPR_At4g14850-like_plant"/>
</dbReference>
<dbReference type="AlphaFoldDB" id="A0A8J5GB27"/>
<dbReference type="InterPro" id="IPR002885">
    <property type="entry name" value="PPR_rpt"/>
</dbReference>
<dbReference type="GO" id="GO:0009451">
    <property type="term" value="P:RNA modification"/>
    <property type="evidence" value="ECO:0007669"/>
    <property type="project" value="InterPro"/>
</dbReference>
<evidence type="ECO:0000256" key="2">
    <source>
        <dbReference type="PROSITE-ProRule" id="PRU00708"/>
    </source>
</evidence>
<feature type="compositionally biased region" description="Low complexity" evidence="3">
    <location>
        <begin position="53"/>
        <end position="76"/>
    </location>
</feature>
<proteinExistence type="predicted"/>
<comment type="caution">
    <text evidence="4">The sequence shown here is derived from an EMBL/GenBank/DDBJ whole genome shotgun (WGS) entry which is preliminary data.</text>
</comment>
<dbReference type="Pfam" id="PF01535">
    <property type="entry name" value="PPR"/>
    <property type="match status" value="3"/>
</dbReference>
<evidence type="ECO:0000313" key="5">
    <source>
        <dbReference type="Proteomes" id="UP000734854"/>
    </source>
</evidence>
<dbReference type="EMBL" id="JACMSC010000010">
    <property type="protein sequence ID" value="KAG6502741.1"/>
    <property type="molecule type" value="Genomic_DNA"/>
</dbReference>
<dbReference type="PANTHER" id="PTHR47926:SF347">
    <property type="entry name" value="PENTATRICOPEPTIDE REPEAT-CONTAINING PROTEIN"/>
    <property type="match status" value="1"/>
</dbReference>
<dbReference type="GO" id="GO:0003723">
    <property type="term" value="F:RNA binding"/>
    <property type="evidence" value="ECO:0007669"/>
    <property type="project" value="InterPro"/>
</dbReference>
<keyword evidence="5" id="KW-1185">Reference proteome</keyword>
<feature type="repeat" description="PPR" evidence="2">
    <location>
        <begin position="211"/>
        <end position="245"/>
    </location>
</feature>
<accession>A0A8J5GB27</accession>
<dbReference type="InterPro" id="IPR011990">
    <property type="entry name" value="TPR-like_helical_dom_sf"/>
</dbReference>
<protein>
    <recommendedName>
        <fullName evidence="6">Pentatricopeptide repeat-containing protein</fullName>
    </recommendedName>
</protein>
<dbReference type="Gene3D" id="1.25.40.10">
    <property type="entry name" value="Tetratricopeptide repeat domain"/>
    <property type="match status" value="2"/>
</dbReference>
<evidence type="ECO:0000313" key="4">
    <source>
        <dbReference type="EMBL" id="KAG6502741.1"/>
    </source>
</evidence>
<dbReference type="PANTHER" id="PTHR47926">
    <property type="entry name" value="PENTATRICOPEPTIDE REPEAT-CONTAINING PROTEIN"/>
    <property type="match status" value="1"/>
</dbReference>
<reference evidence="4 5" key="1">
    <citation type="submission" date="2020-08" db="EMBL/GenBank/DDBJ databases">
        <title>Plant Genome Project.</title>
        <authorList>
            <person name="Zhang R.-G."/>
        </authorList>
    </citation>
    <scope>NUCLEOTIDE SEQUENCE [LARGE SCALE GENOMIC DNA]</scope>
    <source>
        <tissue evidence="4">Rhizome</tissue>
    </source>
</reference>
<evidence type="ECO:0008006" key="6">
    <source>
        <dbReference type="Google" id="ProtNLM"/>
    </source>
</evidence>
<dbReference type="PROSITE" id="PS51375">
    <property type="entry name" value="PPR"/>
    <property type="match status" value="2"/>
</dbReference>